<dbReference type="Proteomes" id="UP000345637">
    <property type="component" value="Unassembled WGS sequence"/>
</dbReference>
<gene>
    <name evidence="4" type="primary">accA1_2</name>
    <name evidence="4" type="ORF">NCTC12998_06588</name>
</gene>
<dbReference type="PROSITE" id="PS50975">
    <property type="entry name" value="ATP_GRASP"/>
    <property type="match status" value="1"/>
</dbReference>
<dbReference type="Pfam" id="PF02786">
    <property type="entry name" value="CPSase_L_D2"/>
    <property type="match status" value="1"/>
</dbReference>
<dbReference type="EMBL" id="CAADJE010000036">
    <property type="protein sequence ID" value="VFS88779.1"/>
    <property type="molecule type" value="Genomic_DNA"/>
</dbReference>
<name>A0A485CVB0_RAOPL</name>
<reference evidence="4 5" key="1">
    <citation type="submission" date="2019-03" db="EMBL/GenBank/DDBJ databases">
        <authorList>
            <consortium name="Pathogen Informatics"/>
        </authorList>
    </citation>
    <scope>NUCLEOTIDE SEQUENCE [LARGE SCALE GENOMIC DNA]</scope>
    <source>
        <strain evidence="4 5">NCTC12998</strain>
    </source>
</reference>
<keyword evidence="2" id="KW-0067">ATP-binding</keyword>
<dbReference type="PANTHER" id="PTHR18866:SF128">
    <property type="entry name" value="UREA AMIDOLYASE"/>
    <property type="match status" value="1"/>
</dbReference>
<evidence type="ECO:0000313" key="4">
    <source>
        <dbReference type="EMBL" id="VFS88779.1"/>
    </source>
</evidence>
<evidence type="ECO:0000256" key="1">
    <source>
        <dbReference type="ARBA" id="ARBA00023267"/>
    </source>
</evidence>
<dbReference type="Gene3D" id="3.30.470.20">
    <property type="entry name" value="ATP-grasp fold, B domain"/>
    <property type="match status" value="1"/>
</dbReference>
<dbReference type="PROSITE" id="PS00867">
    <property type="entry name" value="CPSASE_2"/>
    <property type="match status" value="1"/>
</dbReference>
<dbReference type="InterPro" id="IPR050856">
    <property type="entry name" value="Biotin_carboxylase_complex"/>
</dbReference>
<feature type="domain" description="ATP-grasp" evidence="3">
    <location>
        <begin position="7"/>
        <end position="66"/>
    </location>
</feature>
<dbReference type="InterPro" id="IPR005479">
    <property type="entry name" value="CPAse_ATP-bd"/>
</dbReference>
<dbReference type="InterPro" id="IPR011761">
    <property type="entry name" value="ATP-grasp"/>
</dbReference>
<evidence type="ECO:0000259" key="3">
    <source>
        <dbReference type="PROSITE" id="PS50975"/>
    </source>
</evidence>
<organism evidence="4 5">
    <name type="scientific">Raoultella planticola</name>
    <name type="common">Klebsiella planticola</name>
    <dbReference type="NCBI Taxonomy" id="575"/>
    <lineage>
        <taxon>Bacteria</taxon>
        <taxon>Pseudomonadati</taxon>
        <taxon>Pseudomonadota</taxon>
        <taxon>Gammaproteobacteria</taxon>
        <taxon>Enterobacterales</taxon>
        <taxon>Enterobacteriaceae</taxon>
        <taxon>Klebsiella/Raoultella group</taxon>
        <taxon>Raoultella</taxon>
    </lineage>
</organism>
<dbReference type="SUPFAM" id="SSF56059">
    <property type="entry name" value="Glutathione synthetase ATP-binding domain-like"/>
    <property type="match status" value="1"/>
</dbReference>
<dbReference type="AlphaFoldDB" id="A0A485CVB0"/>
<dbReference type="GO" id="GO:0046872">
    <property type="term" value="F:metal ion binding"/>
    <property type="evidence" value="ECO:0007669"/>
    <property type="project" value="InterPro"/>
</dbReference>
<evidence type="ECO:0000256" key="2">
    <source>
        <dbReference type="PROSITE-ProRule" id="PRU00409"/>
    </source>
</evidence>
<evidence type="ECO:0000313" key="5">
    <source>
        <dbReference type="Proteomes" id="UP000345637"/>
    </source>
</evidence>
<keyword evidence="1" id="KW-0092">Biotin</keyword>
<accession>A0A485CVB0</accession>
<proteinExistence type="predicted"/>
<dbReference type="GO" id="GO:0005524">
    <property type="term" value="F:ATP binding"/>
    <property type="evidence" value="ECO:0007669"/>
    <property type="project" value="UniProtKB-UniRule"/>
</dbReference>
<keyword evidence="2" id="KW-0547">Nucleotide-binding</keyword>
<dbReference type="PANTHER" id="PTHR18866">
    <property type="entry name" value="CARBOXYLASE:PYRUVATE/ACETYL-COA/PROPIONYL-COA CARBOXYLASE"/>
    <property type="match status" value="1"/>
</dbReference>
<sequence>MRLCAAAVALGKAVSYRSAGTVEFVYDSAAQRFYFLEVNTRLQVEHGVTEQVWGVDLVRWMVALAAGDLPPLTALLADLTPRGHAIQARIYAEDPGRQFSAFARFADRGGLSAGGRRNASYRPLGGGRLRRAALFLTRCWLK</sequence>
<protein>
    <submittedName>
        <fullName evidence="4">Acetyl-/propionyl-coenzyme A carboxylase alpha chain</fullName>
    </submittedName>
</protein>